<accession>A0A839QLK4</accession>
<evidence type="ECO:0000313" key="3">
    <source>
        <dbReference type="Proteomes" id="UP000523000"/>
    </source>
</evidence>
<dbReference type="SUPFAM" id="SSF55729">
    <property type="entry name" value="Acyl-CoA N-acyltransferases (Nat)"/>
    <property type="match status" value="1"/>
</dbReference>
<dbReference type="RefSeq" id="WP_183512660.1">
    <property type="nucleotide sequence ID" value="NZ_BAABGK010000101.1"/>
</dbReference>
<proteinExistence type="predicted"/>
<dbReference type="CDD" id="cd04301">
    <property type="entry name" value="NAT_SF"/>
    <property type="match status" value="1"/>
</dbReference>
<name>A0A839QLK4_9MICC</name>
<keyword evidence="3" id="KW-1185">Reference proteome</keyword>
<dbReference type="GO" id="GO:0005840">
    <property type="term" value="C:ribosome"/>
    <property type="evidence" value="ECO:0007669"/>
    <property type="project" value="UniProtKB-KW"/>
</dbReference>
<sequence>MPTIGSAQKSLSAWHQAMAVATGGKVFTTHECSWAWQPARRRLVLLFPENANEAGLRPGLAEGTRLGARRIEAWINSGAGGTGLHQAGFRDASQISWHAGNPSPQWERWNGRVRLGIDVPEAQGADALELKVANLWRDPKAAGLTAGHAALRRVEHASARTLDGDLVGRAFAQQSIGGEVALYGLAVASDHRRQGAGTALLHALAHGMTNPLALAEGAAPELIAAGSPGSAEFFEASGMRLLGRGRHMVLR</sequence>
<dbReference type="Gene3D" id="3.40.630.30">
    <property type="match status" value="1"/>
</dbReference>
<gene>
    <name evidence="2" type="ORF">E9229_003356</name>
</gene>
<dbReference type="InterPro" id="IPR000182">
    <property type="entry name" value="GNAT_dom"/>
</dbReference>
<dbReference type="Pfam" id="PF00583">
    <property type="entry name" value="Acetyltransf_1"/>
    <property type="match status" value="1"/>
</dbReference>
<dbReference type="Proteomes" id="UP000523000">
    <property type="component" value="Unassembled WGS sequence"/>
</dbReference>
<feature type="domain" description="N-acetyltransferase" evidence="1">
    <location>
        <begin position="117"/>
        <end position="251"/>
    </location>
</feature>
<dbReference type="EMBL" id="JACHVS010000002">
    <property type="protein sequence ID" value="MBB2997109.1"/>
    <property type="molecule type" value="Genomic_DNA"/>
</dbReference>
<reference evidence="2 3" key="1">
    <citation type="submission" date="2020-08" db="EMBL/GenBank/DDBJ databases">
        <title>Sequencing the genomes of 1000 actinobacteria strains.</title>
        <authorList>
            <person name="Klenk H.-P."/>
        </authorList>
    </citation>
    <scope>NUCLEOTIDE SEQUENCE [LARGE SCALE GENOMIC DNA]</scope>
    <source>
        <strain evidence="2 3">DSM 22826</strain>
    </source>
</reference>
<evidence type="ECO:0000259" key="1">
    <source>
        <dbReference type="PROSITE" id="PS51186"/>
    </source>
</evidence>
<protein>
    <submittedName>
        <fullName evidence="2">Ribosomal protein S18 acetylase RimI-like enzyme</fullName>
    </submittedName>
</protein>
<dbReference type="InterPro" id="IPR016181">
    <property type="entry name" value="Acyl_CoA_acyltransferase"/>
</dbReference>
<dbReference type="AlphaFoldDB" id="A0A839QLK4"/>
<keyword evidence="2" id="KW-0689">Ribosomal protein</keyword>
<keyword evidence="2" id="KW-0687">Ribonucleoprotein</keyword>
<organism evidence="2 3">
    <name type="scientific">Paeniglutamicibacter cryotolerans</name>
    <dbReference type="NCBI Taxonomy" id="670079"/>
    <lineage>
        <taxon>Bacteria</taxon>
        <taxon>Bacillati</taxon>
        <taxon>Actinomycetota</taxon>
        <taxon>Actinomycetes</taxon>
        <taxon>Micrococcales</taxon>
        <taxon>Micrococcaceae</taxon>
        <taxon>Paeniglutamicibacter</taxon>
    </lineage>
</organism>
<comment type="caution">
    <text evidence="2">The sequence shown here is derived from an EMBL/GenBank/DDBJ whole genome shotgun (WGS) entry which is preliminary data.</text>
</comment>
<dbReference type="GO" id="GO:0016747">
    <property type="term" value="F:acyltransferase activity, transferring groups other than amino-acyl groups"/>
    <property type="evidence" value="ECO:0007669"/>
    <property type="project" value="InterPro"/>
</dbReference>
<evidence type="ECO:0000313" key="2">
    <source>
        <dbReference type="EMBL" id="MBB2997109.1"/>
    </source>
</evidence>
<dbReference type="PROSITE" id="PS51186">
    <property type="entry name" value="GNAT"/>
    <property type="match status" value="1"/>
</dbReference>